<organism evidence="5">
    <name type="scientific">uncultured Caudovirales phage</name>
    <dbReference type="NCBI Taxonomy" id="2100421"/>
    <lineage>
        <taxon>Viruses</taxon>
        <taxon>Duplodnaviria</taxon>
        <taxon>Heunggongvirae</taxon>
        <taxon>Uroviricota</taxon>
        <taxon>Caudoviricetes</taxon>
        <taxon>Peduoviridae</taxon>
        <taxon>Maltschvirus</taxon>
        <taxon>Maltschvirus maltsch</taxon>
    </lineage>
</organism>
<sequence length="385" mass="43262">MKITQKKVTELIPYVNNSRTHSDEQVAQIAASIKEFGWTNPILVDGSNGIIAGHGRLMAARKLGYKEVPTIELSELTDTQRKAYIIADNRLALNAGWDNEMLTIELNDLLADGFALEMLGFDPKELSALLEPEVIEGLTDEDAVPEVPVEPKTKLGDIYQLGNHRLMCGDSTSIDAVDKLMNGNKVDMIFTDPPYNVSFNGRSGKHDVIKNDNLSDNDFENFITEVCNTIKVIDPKVYYIWCNWNFYGILQGKLDYKTCIVWAKNVFGMGNGYRHQHEFCLFNGKIDQEIKNESDLWNIKKDTNYVHPTQKPVALSVRAFGNHVKLLNVLDLFGGSGSTLIGAEQTGRTAYLMELDPKYCDVIVKRWEDFTGKKAELLAKVTETV</sequence>
<dbReference type="InterPro" id="IPR002052">
    <property type="entry name" value="DNA_methylase_N6_adenine_CS"/>
</dbReference>
<dbReference type="SUPFAM" id="SSF53335">
    <property type="entry name" value="S-adenosyl-L-methionine-dependent methyltransferases"/>
    <property type="match status" value="1"/>
</dbReference>
<dbReference type="InterPro" id="IPR002941">
    <property type="entry name" value="DNA_methylase_N4/N6"/>
</dbReference>
<dbReference type="InterPro" id="IPR029063">
    <property type="entry name" value="SAM-dependent_MTases_sf"/>
</dbReference>
<dbReference type="PANTHER" id="PTHR33375:SF1">
    <property type="entry name" value="CHROMOSOME-PARTITIONING PROTEIN PARB-RELATED"/>
    <property type="match status" value="1"/>
</dbReference>
<dbReference type="SMART" id="SM00470">
    <property type="entry name" value="ParB"/>
    <property type="match status" value="1"/>
</dbReference>
<evidence type="ECO:0000313" key="5">
    <source>
        <dbReference type="EMBL" id="CAB4134041.1"/>
    </source>
</evidence>
<comment type="similarity">
    <text evidence="1">Belongs to the N(4)/N(6)-methyltransferase family.</text>
</comment>
<evidence type="ECO:0000256" key="2">
    <source>
        <dbReference type="ARBA" id="ARBA00022603"/>
    </source>
</evidence>
<dbReference type="GO" id="GO:0045881">
    <property type="term" value="P:positive regulation of sporulation resulting in formation of a cellular spore"/>
    <property type="evidence" value="ECO:0007669"/>
    <property type="project" value="TreeGrafter"/>
</dbReference>
<feature type="domain" description="ParB-like N-terminal" evidence="4">
    <location>
        <begin position="4"/>
        <end position="89"/>
    </location>
</feature>
<dbReference type="InterPro" id="IPR050336">
    <property type="entry name" value="Chromosome_partition/occlusion"/>
</dbReference>
<dbReference type="InterPro" id="IPR015840">
    <property type="entry name" value="DNA_MeTrfase_ParB"/>
</dbReference>
<gene>
    <name evidence="5" type="ORF">UFOVP272_11</name>
</gene>
<keyword evidence="3" id="KW-0808">Transferase</keyword>
<dbReference type="GO" id="GO:0003677">
    <property type="term" value="F:DNA binding"/>
    <property type="evidence" value="ECO:0007669"/>
    <property type="project" value="InterPro"/>
</dbReference>
<dbReference type="Pfam" id="PF02195">
    <property type="entry name" value="ParB_N"/>
    <property type="match status" value="1"/>
</dbReference>
<accession>A0A6J5LIP3</accession>
<dbReference type="EMBL" id="LR796279">
    <property type="protein sequence ID" value="CAB4134041.1"/>
    <property type="molecule type" value="Genomic_DNA"/>
</dbReference>
<reference evidence="5" key="1">
    <citation type="submission" date="2020-04" db="EMBL/GenBank/DDBJ databases">
        <authorList>
            <person name="Chiriac C."/>
            <person name="Salcher M."/>
            <person name="Ghai R."/>
            <person name="Kavagutti S V."/>
        </authorList>
    </citation>
    <scope>NUCLEOTIDE SEQUENCE</scope>
</reference>
<name>A0A6J5LIP3_9CAUD</name>
<dbReference type="GO" id="GO:0032259">
    <property type="term" value="P:methylation"/>
    <property type="evidence" value="ECO:0007669"/>
    <property type="project" value="UniProtKB-KW"/>
</dbReference>
<dbReference type="GO" id="GO:0007059">
    <property type="term" value="P:chromosome segregation"/>
    <property type="evidence" value="ECO:0007669"/>
    <property type="project" value="TreeGrafter"/>
</dbReference>
<evidence type="ECO:0000259" key="4">
    <source>
        <dbReference type="SMART" id="SM00470"/>
    </source>
</evidence>
<dbReference type="Gene3D" id="3.90.1530.10">
    <property type="entry name" value="Conserved hypothetical protein from pyrococcus furiosus pfu- 392566-001, ParB domain"/>
    <property type="match status" value="1"/>
</dbReference>
<dbReference type="Pfam" id="PF01555">
    <property type="entry name" value="N6_N4_Mtase"/>
    <property type="match status" value="1"/>
</dbReference>
<proteinExistence type="inferred from homology"/>
<dbReference type="InterPro" id="IPR003115">
    <property type="entry name" value="ParB_N"/>
</dbReference>
<keyword evidence="2 5" id="KW-0489">Methyltransferase</keyword>
<dbReference type="PIRSF" id="PIRSF036758">
    <property type="entry name" value="Aden_M_ParB"/>
    <property type="match status" value="1"/>
</dbReference>
<dbReference type="InterPro" id="IPR001091">
    <property type="entry name" value="RM_Methyltransferase"/>
</dbReference>
<dbReference type="InterPro" id="IPR036086">
    <property type="entry name" value="ParB/Sulfiredoxin_sf"/>
</dbReference>
<dbReference type="CDD" id="cd16403">
    <property type="entry name" value="ParB_N_like_MT"/>
    <property type="match status" value="1"/>
</dbReference>
<dbReference type="PROSITE" id="PS00092">
    <property type="entry name" value="N6_MTASE"/>
    <property type="match status" value="1"/>
</dbReference>
<dbReference type="PRINTS" id="PR00508">
    <property type="entry name" value="S21N4MTFRASE"/>
</dbReference>
<protein>
    <submittedName>
        <fullName evidence="5">Putative methylase</fullName>
    </submittedName>
</protein>
<dbReference type="Gene3D" id="3.40.50.150">
    <property type="entry name" value="Vaccinia Virus protein VP39"/>
    <property type="match status" value="1"/>
</dbReference>
<dbReference type="GO" id="GO:0008170">
    <property type="term" value="F:N-methyltransferase activity"/>
    <property type="evidence" value="ECO:0007669"/>
    <property type="project" value="InterPro"/>
</dbReference>
<dbReference type="PANTHER" id="PTHR33375">
    <property type="entry name" value="CHROMOSOME-PARTITIONING PROTEIN PARB-RELATED"/>
    <property type="match status" value="1"/>
</dbReference>
<evidence type="ECO:0000256" key="3">
    <source>
        <dbReference type="ARBA" id="ARBA00022679"/>
    </source>
</evidence>
<evidence type="ECO:0000256" key="1">
    <source>
        <dbReference type="ARBA" id="ARBA00006594"/>
    </source>
</evidence>
<dbReference type="SUPFAM" id="SSF110849">
    <property type="entry name" value="ParB/Sulfiredoxin"/>
    <property type="match status" value="1"/>
</dbReference>